<feature type="signal peptide" evidence="1">
    <location>
        <begin position="1"/>
        <end position="39"/>
    </location>
</feature>
<sequence>MDQKSLSPENLYRCLSASKRLRVFAIIVATLGVAAAANASPESVASSHPPFLARVDGNKLLSLVVEPRQLALDMNRENSIRSETNDFKPARYYFPDATVPRSVLKNLKEVYRYNRRRDVPIVSSGGNWVIAEYFRANSHIPSVRFRLLGKRVQRQEQLDPAGKVTGIVLVGWAPRSSIEDDVQSGSPSAPGEHAAWIRVLKVSATGKKTLVAVAWKAAGGAVSALMNDEPNERDLNFGRPDGTVRWHSMDEFVKSTGIDLNARSLSGKSPQ</sequence>
<feature type="chain" id="PRO_5047146617" evidence="1">
    <location>
        <begin position="40"/>
        <end position="271"/>
    </location>
</feature>
<gene>
    <name evidence="2" type="ORF">ACFPTO_17095</name>
</gene>
<proteinExistence type="predicted"/>
<evidence type="ECO:0000313" key="3">
    <source>
        <dbReference type="Proteomes" id="UP001596103"/>
    </source>
</evidence>
<evidence type="ECO:0000256" key="1">
    <source>
        <dbReference type="SAM" id="SignalP"/>
    </source>
</evidence>
<dbReference type="EMBL" id="JBHSMP010000020">
    <property type="protein sequence ID" value="MFC5430503.1"/>
    <property type="molecule type" value="Genomic_DNA"/>
</dbReference>
<protein>
    <submittedName>
        <fullName evidence="2">Uncharacterized protein</fullName>
    </submittedName>
</protein>
<accession>A0ABW0JC58</accession>
<comment type="caution">
    <text evidence="2">The sequence shown here is derived from an EMBL/GenBank/DDBJ whole genome shotgun (WGS) entry which is preliminary data.</text>
</comment>
<evidence type="ECO:0000313" key="2">
    <source>
        <dbReference type="EMBL" id="MFC5430503.1"/>
    </source>
</evidence>
<keyword evidence="1" id="KW-0732">Signal</keyword>
<keyword evidence="3" id="KW-1185">Reference proteome</keyword>
<dbReference type="Proteomes" id="UP001596103">
    <property type="component" value="Unassembled WGS sequence"/>
</dbReference>
<reference evidence="3" key="1">
    <citation type="journal article" date="2019" name="Int. J. Syst. Evol. Microbiol.">
        <title>The Global Catalogue of Microorganisms (GCM) 10K type strain sequencing project: providing services to taxonomists for standard genome sequencing and annotation.</title>
        <authorList>
            <consortium name="The Broad Institute Genomics Platform"/>
            <consortium name="The Broad Institute Genome Sequencing Center for Infectious Disease"/>
            <person name="Wu L."/>
            <person name="Ma J."/>
        </authorList>
    </citation>
    <scope>NUCLEOTIDE SEQUENCE [LARGE SCALE GENOMIC DNA]</scope>
    <source>
        <strain evidence="3">CCUG 56042</strain>
    </source>
</reference>
<dbReference type="RefSeq" id="WP_377713005.1">
    <property type="nucleotide sequence ID" value="NZ_JBHSMP010000020.1"/>
</dbReference>
<name>A0ABW0JC58_9BURK</name>
<organism evidence="2 3">
    <name type="scientific">Paraburkholderia denitrificans</name>
    <dbReference type="NCBI Taxonomy" id="694025"/>
    <lineage>
        <taxon>Bacteria</taxon>
        <taxon>Pseudomonadati</taxon>
        <taxon>Pseudomonadota</taxon>
        <taxon>Betaproteobacteria</taxon>
        <taxon>Burkholderiales</taxon>
        <taxon>Burkholderiaceae</taxon>
        <taxon>Paraburkholderia</taxon>
    </lineage>
</organism>